<dbReference type="Pfam" id="PF04954">
    <property type="entry name" value="SIP"/>
    <property type="match status" value="1"/>
</dbReference>
<dbReference type="InterPro" id="IPR017938">
    <property type="entry name" value="Riboflavin_synthase-like_b-brl"/>
</dbReference>
<dbReference type="PROSITE" id="PS51384">
    <property type="entry name" value="FAD_FR"/>
    <property type="match status" value="1"/>
</dbReference>
<dbReference type="EMBL" id="JACHKZ010000017">
    <property type="protein sequence ID" value="MBB6578646.1"/>
    <property type="molecule type" value="Genomic_DNA"/>
</dbReference>
<dbReference type="SUPFAM" id="SSF63380">
    <property type="entry name" value="Riboflavin synthase domain-like"/>
    <property type="match status" value="1"/>
</dbReference>
<protein>
    <submittedName>
        <fullName evidence="4">NADPH-dependent ferric siderophore reductase</fullName>
    </submittedName>
</protein>
<organism evidence="4 5">
    <name type="scientific">Comamonas odontotermitis</name>
    <dbReference type="NCBI Taxonomy" id="379895"/>
    <lineage>
        <taxon>Bacteria</taxon>
        <taxon>Pseudomonadati</taxon>
        <taxon>Pseudomonadota</taxon>
        <taxon>Betaproteobacteria</taxon>
        <taxon>Burkholderiales</taxon>
        <taxon>Comamonadaceae</taxon>
        <taxon>Comamonas</taxon>
    </lineage>
</organism>
<dbReference type="InterPro" id="IPR039374">
    <property type="entry name" value="SIP_fam"/>
</dbReference>
<comment type="similarity">
    <text evidence="1">Belongs to the SIP oxidoreductase family.</text>
</comment>
<accession>A0ABR6RHM1</accession>
<dbReference type="RefSeq" id="WP_184709395.1">
    <property type="nucleotide sequence ID" value="NZ_JACHKZ010000017.1"/>
</dbReference>
<dbReference type="Gene3D" id="3.30.310.50">
    <property type="entry name" value="Alpha-D-phosphohexomutase, C-terminal domain"/>
    <property type="match status" value="1"/>
</dbReference>
<gene>
    <name evidence="4" type="ORF">HNP33_002732</name>
</gene>
<dbReference type="Proteomes" id="UP000562492">
    <property type="component" value="Unassembled WGS sequence"/>
</dbReference>
<dbReference type="Pfam" id="PF08021">
    <property type="entry name" value="FAD_binding_9"/>
    <property type="match status" value="1"/>
</dbReference>
<dbReference type="CDD" id="cd06193">
    <property type="entry name" value="siderophore_interacting"/>
    <property type="match status" value="1"/>
</dbReference>
<evidence type="ECO:0000256" key="2">
    <source>
        <dbReference type="SAM" id="MobiDB-lite"/>
    </source>
</evidence>
<dbReference type="PANTHER" id="PTHR30157:SF0">
    <property type="entry name" value="NADPH-DEPENDENT FERRIC-CHELATE REDUCTASE"/>
    <property type="match status" value="1"/>
</dbReference>
<evidence type="ECO:0000313" key="5">
    <source>
        <dbReference type="Proteomes" id="UP000562492"/>
    </source>
</evidence>
<dbReference type="PANTHER" id="PTHR30157">
    <property type="entry name" value="FERRIC REDUCTASE, NADPH-DEPENDENT"/>
    <property type="match status" value="1"/>
</dbReference>
<reference evidence="4 5" key="1">
    <citation type="submission" date="2020-08" db="EMBL/GenBank/DDBJ databases">
        <title>Functional genomics of gut bacteria from endangered species of beetles.</title>
        <authorList>
            <person name="Carlos-Shanley C."/>
        </authorList>
    </citation>
    <scope>NUCLEOTIDE SEQUENCE [LARGE SCALE GENOMIC DNA]</scope>
    <source>
        <strain evidence="4 5">S00124</strain>
    </source>
</reference>
<dbReference type="InterPro" id="IPR007037">
    <property type="entry name" value="SIP_rossman_dom"/>
</dbReference>
<comment type="caution">
    <text evidence="4">The sequence shown here is derived from an EMBL/GenBank/DDBJ whole genome shotgun (WGS) entry which is preliminary data.</text>
</comment>
<name>A0ABR6RHM1_9BURK</name>
<sequence length="384" mass="41358">MSATEIDAVAKPQALEARITLPRAAAYVQWLVRHWRDEGVDVEEPAPGQVRLSLSDVGVVELNVAATRQLDCRLVPASARMGELMQLSLTEHLAEFADEMAWPDGSWDVLWSGQAPRSPGQLQVLQVCSNRELTPLMRRLRLQGDGVRAFADGLHVRMLLPTPGEAPAWPEVQQDGRLQWPVGKPPMPRRTYTIRAINFEEQWMDVDVLLHPDAKPGVQPDGQSHGQSDVRAEAGASPGAGWALQAAPGSTVGVLSPAGGLAPRAARRVLVADACALPAAARLVQAAPDTPPSGLLLWVANPQECAAWDAVAGVDPAWLHDGAPGASPAGIAQVLRWLALQDWSGTDTVLWVAGGLPLTQAVRSWVAGQPHLARVRCMIHTYWR</sequence>
<evidence type="ECO:0000313" key="4">
    <source>
        <dbReference type="EMBL" id="MBB6578646.1"/>
    </source>
</evidence>
<dbReference type="InterPro" id="IPR017927">
    <property type="entry name" value="FAD-bd_FR_type"/>
</dbReference>
<dbReference type="InterPro" id="IPR039261">
    <property type="entry name" value="FNR_nucleotide-bd"/>
</dbReference>
<keyword evidence="5" id="KW-1185">Reference proteome</keyword>
<proteinExistence type="inferred from homology"/>
<dbReference type="Gene3D" id="2.40.30.10">
    <property type="entry name" value="Translation factors"/>
    <property type="match status" value="1"/>
</dbReference>
<evidence type="ECO:0000259" key="3">
    <source>
        <dbReference type="PROSITE" id="PS51384"/>
    </source>
</evidence>
<dbReference type="Gene3D" id="3.40.50.80">
    <property type="entry name" value="Nucleotide-binding domain of ferredoxin-NADP reductase (FNR) module"/>
    <property type="match status" value="1"/>
</dbReference>
<feature type="domain" description="FAD-binding FR-type" evidence="3">
    <location>
        <begin position="120"/>
        <end position="264"/>
    </location>
</feature>
<feature type="region of interest" description="Disordered" evidence="2">
    <location>
        <begin position="212"/>
        <end position="236"/>
    </location>
</feature>
<evidence type="ECO:0000256" key="1">
    <source>
        <dbReference type="ARBA" id="ARBA00035644"/>
    </source>
</evidence>
<dbReference type="InterPro" id="IPR013113">
    <property type="entry name" value="SIP_FAD-bd"/>
</dbReference>